<evidence type="ECO:0000313" key="2">
    <source>
        <dbReference type="EMBL" id="VUC34006.1"/>
    </source>
</evidence>
<evidence type="ECO:0000313" key="3">
    <source>
        <dbReference type="Proteomes" id="UP000766486"/>
    </source>
</evidence>
<name>A0ABY6UVL5_BIOOC</name>
<proteinExistence type="predicted"/>
<reference evidence="2 3" key="1">
    <citation type="submission" date="2019-06" db="EMBL/GenBank/DDBJ databases">
        <authorList>
            <person name="Broberg M."/>
        </authorList>
    </citation>
    <scope>NUCLEOTIDE SEQUENCE [LARGE SCALE GENOMIC DNA]</scope>
</reference>
<feature type="compositionally biased region" description="Polar residues" evidence="1">
    <location>
        <begin position="30"/>
        <end position="43"/>
    </location>
</feature>
<comment type="caution">
    <text evidence="2">The sequence shown here is derived from an EMBL/GenBank/DDBJ whole genome shotgun (WGS) entry which is preliminary data.</text>
</comment>
<protein>
    <submittedName>
        <fullName evidence="2">Uncharacterized protein</fullName>
    </submittedName>
</protein>
<keyword evidence="3" id="KW-1185">Reference proteome</keyword>
<dbReference type="Proteomes" id="UP000766486">
    <property type="component" value="Unassembled WGS sequence"/>
</dbReference>
<gene>
    <name evidence="2" type="ORF">CLO192961_LOCUS368659</name>
</gene>
<feature type="region of interest" description="Disordered" evidence="1">
    <location>
        <begin position="1"/>
        <end position="69"/>
    </location>
</feature>
<sequence>MKKPRASDAPNTSKPSIPPSTPSYRKGGATNMSRVSSSNSLVNTPGEAVTGTPSVPGSSERTINGPEPLSKTMLTKIASLREKEAYLRSLGKRLKHNGDLALNGRQDTLAAATNGNTRAGEPNSKLGYVLHLEGTLAFMMSFYVQDLHRSLASKAADPGSWGSLLPLLEFLRRKEGRAMRPMHAVTMLLQVIAYDEMTKAYTTQDNPKDVTLPELLKHRRNREKIIPQLREYNASIDSSFRANITLLTPLDDVAEVVLGILRRWCADEGIDYNAQLNLRDIGLKSIMARAHH</sequence>
<accession>A0ABY6UVL5</accession>
<feature type="compositionally biased region" description="Polar residues" evidence="1">
    <location>
        <begin position="51"/>
        <end position="62"/>
    </location>
</feature>
<dbReference type="EMBL" id="CABFNS010000875">
    <property type="protein sequence ID" value="VUC34006.1"/>
    <property type="molecule type" value="Genomic_DNA"/>
</dbReference>
<evidence type="ECO:0000256" key="1">
    <source>
        <dbReference type="SAM" id="MobiDB-lite"/>
    </source>
</evidence>
<organism evidence="2 3">
    <name type="scientific">Bionectria ochroleuca</name>
    <name type="common">Gliocladium roseum</name>
    <dbReference type="NCBI Taxonomy" id="29856"/>
    <lineage>
        <taxon>Eukaryota</taxon>
        <taxon>Fungi</taxon>
        <taxon>Dikarya</taxon>
        <taxon>Ascomycota</taxon>
        <taxon>Pezizomycotina</taxon>
        <taxon>Sordariomycetes</taxon>
        <taxon>Hypocreomycetidae</taxon>
        <taxon>Hypocreales</taxon>
        <taxon>Bionectriaceae</taxon>
        <taxon>Clonostachys</taxon>
    </lineage>
</organism>